<feature type="signal peptide" evidence="1">
    <location>
        <begin position="1"/>
        <end position="28"/>
    </location>
</feature>
<feature type="domain" description="Ice-binding protein C-terminal" evidence="2">
    <location>
        <begin position="215"/>
        <end position="238"/>
    </location>
</feature>
<dbReference type="RefSeq" id="WP_139175509.1">
    <property type="nucleotide sequence ID" value="NZ_FOBI01000003.1"/>
</dbReference>
<protein>
    <submittedName>
        <fullName evidence="3">PEP-CTERM protein-sorting domain-containing protein</fullName>
    </submittedName>
</protein>
<evidence type="ECO:0000256" key="1">
    <source>
        <dbReference type="SAM" id="SignalP"/>
    </source>
</evidence>
<sequence length="246" mass="26324">MNINKRIKTWSKALLACVCVLIAMPSMATFTSLQSASFSGNDCSSKKNAVFHEAGYNGYNGFNACRIAIDDNLGNTVYLADVIAKFDTNGSSPSYTESGQFAADIQQSDWSFGNVGKNYKTGTWTYTGGSPGIKFWTAKAGNGFNLFWLVDNTPEASNACQPSTFTLACLNLAKTVTSGSWTTPLNKKGNPRGLSHITFFGGTTQPCTSNCGSTTVPEPQTMVLLALALLGLVARQKRSTTKVKKS</sequence>
<dbReference type="OrthoDB" id="6228957at2"/>
<organism evidence="3 4">
    <name type="scientific">Colwellia chukchiensis</name>
    <dbReference type="NCBI Taxonomy" id="641665"/>
    <lineage>
        <taxon>Bacteria</taxon>
        <taxon>Pseudomonadati</taxon>
        <taxon>Pseudomonadota</taxon>
        <taxon>Gammaproteobacteria</taxon>
        <taxon>Alteromonadales</taxon>
        <taxon>Colwelliaceae</taxon>
        <taxon>Colwellia</taxon>
    </lineage>
</organism>
<dbReference type="Proteomes" id="UP000199297">
    <property type="component" value="Unassembled WGS sequence"/>
</dbReference>
<evidence type="ECO:0000313" key="4">
    <source>
        <dbReference type="Proteomes" id="UP000199297"/>
    </source>
</evidence>
<dbReference type="AlphaFoldDB" id="A0A1H7KKU8"/>
<feature type="chain" id="PRO_5011685748" evidence="1">
    <location>
        <begin position="29"/>
        <end position="246"/>
    </location>
</feature>
<dbReference type="Pfam" id="PF07589">
    <property type="entry name" value="PEP-CTERM"/>
    <property type="match status" value="1"/>
</dbReference>
<dbReference type="EMBL" id="FOBI01000003">
    <property type="protein sequence ID" value="SEK87140.1"/>
    <property type="molecule type" value="Genomic_DNA"/>
</dbReference>
<proteinExistence type="predicted"/>
<dbReference type="NCBIfam" id="TIGR02595">
    <property type="entry name" value="PEP_CTERM"/>
    <property type="match status" value="1"/>
</dbReference>
<accession>A0A1H7KKU8</accession>
<name>A0A1H7KKU8_9GAMM</name>
<keyword evidence="4" id="KW-1185">Reference proteome</keyword>
<dbReference type="InterPro" id="IPR013424">
    <property type="entry name" value="Ice-binding_C"/>
</dbReference>
<keyword evidence="1" id="KW-0732">Signal</keyword>
<evidence type="ECO:0000313" key="3">
    <source>
        <dbReference type="EMBL" id="SEK87140.1"/>
    </source>
</evidence>
<evidence type="ECO:0000259" key="2">
    <source>
        <dbReference type="Pfam" id="PF07589"/>
    </source>
</evidence>
<reference evidence="4" key="1">
    <citation type="submission" date="2016-10" db="EMBL/GenBank/DDBJ databases">
        <authorList>
            <person name="Varghese N."/>
            <person name="Submissions S."/>
        </authorList>
    </citation>
    <scope>NUCLEOTIDE SEQUENCE [LARGE SCALE GENOMIC DNA]</scope>
    <source>
        <strain evidence="4">CGMCC 1.9127</strain>
    </source>
</reference>
<gene>
    <name evidence="3" type="ORF">SAMN05216262_103172</name>
</gene>